<sequence>MERDGPVRRDDLARLLDREDEAFATCRRAVLAGAAIRVDHARPPAPASHHVPVYAIRAEHTTATGIPTLGFFAAVEALRAYGDRPVRLGAVDVADPPYHYQLFLDAELTAVIAVIGVDQRLGYRLEPGDRVLLGCEVVELVDENVPGWVRVQLTDAGGRVWSLVDKTPIFDVHVTAGSQLPVPAQLRCRVVEVLPTREADEPPLLVVSTDVDGVATDEGMDRFTVDGEQLRRVPVG</sequence>
<proteinExistence type="predicted"/>
<comment type="caution">
    <text evidence="1">The sequence shown here is derived from an EMBL/GenBank/DDBJ whole genome shotgun (WGS) entry which is preliminary data.</text>
</comment>
<keyword evidence="2" id="KW-1185">Reference proteome</keyword>
<evidence type="ECO:0000313" key="1">
    <source>
        <dbReference type="EMBL" id="MEE6260768.1"/>
    </source>
</evidence>
<dbReference type="RefSeq" id="WP_331215872.1">
    <property type="nucleotide sequence ID" value="NZ_JAZGQK010000016.1"/>
</dbReference>
<organism evidence="1 2">
    <name type="scientific">Plantactinospora sonchi</name>
    <dbReference type="NCBI Taxonomy" id="1544735"/>
    <lineage>
        <taxon>Bacteria</taxon>
        <taxon>Bacillati</taxon>
        <taxon>Actinomycetota</taxon>
        <taxon>Actinomycetes</taxon>
        <taxon>Micromonosporales</taxon>
        <taxon>Micromonosporaceae</taxon>
        <taxon>Plantactinospora</taxon>
    </lineage>
</organism>
<dbReference type="EMBL" id="JAZGQK010000016">
    <property type="protein sequence ID" value="MEE6260768.1"/>
    <property type="molecule type" value="Genomic_DNA"/>
</dbReference>
<evidence type="ECO:0000313" key="2">
    <source>
        <dbReference type="Proteomes" id="UP001332243"/>
    </source>
</evidence>
<accession>A0ABU7RW78</accession>
<protein>
    <submittedName>
        <fullName evidence="1">Uncharacterized protein</fullName>
    </submittedName>
</protein>
<name>A0ABU7RW78_9ACTN</name>
<dbReference type="Proteomes" id="UP001332243">
    <property type="component" value="Unassembled WGS sequence"/>
</dbReference>
<reference evidence="1 2" key="1">
    <citation type="submission" date="2024-01" db="EMBL/GenBank/DDBJ databases">
        <title>Genome insights into Plantactinospora sonchi sp. nov.</title>
        <authorList>
            <person name="Wang L."/>
        </authorList>
    </citation>
    <scope>NUCLEOTIDE SEQUENCE [LARGE SCALE GENOMIC DNA]</scope>
    <source>
        <strain evidence="1 2">NEAU-QY2</strain>
    </source>
</reference>
<gene>
    <name evidence="1" type="ORF">V1633_19985</name>
</gene>